<organism evidence="1">
    <name type="scientific">Micrurus paraensis</name>
    <dbReference type="NCBI Taxonomy" id="1970185"/>
    <lineage>
        <taxon>Eukaryota</taxon>
        <taxon>Metazoa</taxon>
        <taxon>Chordata</taxon>
        <taxon>Craniata</taxon>
        <taxon>Vertebrata</taxon>
        <taxon>Euteleostomi</taxon>
        <taxon>Lepidosauria</taxon>
        <taxon>Squamata</taxon>
        <taxon>Bifurcata</taxon>
        <taxon>Unidentata</taxon>
        <taxon>Episquamata</taxon>
        <taxon>Toxicofera</taxon>
        <taxon>Serpentes</taxon>
        <taxon>Colubroidea</taxon>
        <taxon>Elapidae</taxon>
        <taxon>Elapinae</taxon>
        <taxon>Micrurus</taxon>
    </lineage>
</organism>
<accession>A0A2D4KHD0</accession>
<reference evidence="1" key="1">
    <citation type="submission" date="2017-07" db="EMBL/GenBank/DDBJ databases">
        <authorList>
            <person name="Mikheyev A."/>
            <person name="Grau M."/>
        </authorList>
    </citation>
    <scope>NUCLEOTIDE SEQUENCE</scope>
    <source>
        <tissue evidence="1">Venom_gland</tissue>
    </source>
</reference>
<name>A0A2D4KHD0_9SAUR</name>
<proteinExistence type="predicted"/>
<evidence type="ECO:0008006" key="2">
    <source>
        <dbReference type="Google" id="ProtNLM"/>
    </source>
</evidence>
<dbReference type="AlphaFoldDB" id="A0A2D4KHD0"/>
<dbReference type="EMBL" id="IACL01064210">
    <property type="protein sequence ID" value="LAB08119.1"/>
    <property type="molecule type" value="Transcribed_RNA"/>
</dbReference>
<protein>
    <recommendedName>
        <fullName evidence="2">L1 transposable element RRM domain-containing protein</fullName>
    </recommendedName>
</protein>
<sequence length="109" mass="13374">MRNNLPREVHVRFTKKTMRTEIMQKATDDLLKYKGKNIIALKQIPRKVRDLRREYQFLTKMLIKKEVNYRWLIPEGSSGENKDTELTQLREQNYSIMNTFIRRSRRWEN</sequence>
<evidence type="ECO:0000313" key="1">
    <source>
        <dbReference type="EMBL" id="LAB08119.1"/>
    </source>
</evidence>
<reference evidence="1" key="2">
    <citation type="submission" date="2017-11" db="EMBL/GenBank/DDBJ databases">
        <title>Coralsnake Venomics: Analyses of Venom Gland Transcriptomes and Proteomes of Six Brazilian Taxa.</title>
        <authorList>
            <person name="Aird S.D."/>
            <person name="Jorge da Silva N."/>
            <person name="Qiu L."/>
            <person name="Villar-Briones A."/>
            <person name="Aparecida-Saddi V."/>
            <person name="Campos-Telles M.P."/>
            <person name="Grau M."/>
            <person name="Mikheyev A.S."/>
        </authorList>
    </citation>
    <scope>NUCLEOTIDE SEQUENCE</scope>
    <source>
        <tissue evidence="1">Venom_gland</tissue>
    </source>
</reference>